<reference evidence="3" key="1">
    <citation type="submission" date="2017-08" db="EMBL/GenBank/DDBJ databases">
        <authorList>
            <person name="Varghese N."/>
            <person name="Submissions S."/>
        </authorList>
    </citation>
    <scope>NUCLEOTIDE SEQUENCE [LARGE SCALE GENOMIC DNA]</scope>
    <source>
        <strain evidence="3">KCTC 23107</strain>
    </source>
</reference>
<dbReference type="AlphaFoldDB" id="A0A286IEC9"/>
<dbReference type="EMBL" id="OCPC01000005">
    <property type="protein sequence ID" value="SOE18432.1"/>
    <property type="molecule type" value="Genomic_DNA"/>
</dbReference>
<protein>
    <submittedName>
        <fullName evidence="2">Biotin-(Acetyl-CoA carboxylase) ligase</fullName>
    </submittedName>
</protein>
<name>A0A286IEC9_9HYPH</name>
<keyword evidence="2" id="KW-0436">Ligase</keyword>
<keyword evidence="3" id="KW-1185">Reference proteome</keyword>
<dbReference type="OrthoDB" id="7657788at2"/>
<dbReference type="RefSeq" id="WP_097108911.1">
    <property type="nucleotide sequence ID" value="NZ_OCPC01000005.1"/>
</dbReference>
<proteinExistence type="predicted"/>
<organism evidence="2 3">
    <name type="scientific">Hoeflea halophila</name>
    <dbReference type="NCBI Taxonomy" id="714899"/>
    <lineage>
        <taxon>Bacteria</taxon>
        <taxon>Pseudomonadati</taxon>
        <taxon>Pseudomonadota</taxon>
        <taxon>Alphaproteobacteria</taxon>
        <taxon>Hyphomicrobiales</taxon>
        <taxon>Rhizobiaceae</taxon>
        <taxon>Hoeflea</taxon>
    </lineage>
</organism>
<dbReference type="SUPFAM" id="SSF55681">
    <property type="entry name" value="Class II aaRS and biotin synthetases"/>
    <property type="match status" value="1"/>
</dbReference>
<dbReference type="Proteomes" id="UP000219465">
    <property type="component" value="Unassembled WGS sequence"/>
</dbReference>
<dbReference type="Pfam" id="PF16917">
    <property type="entry name" value="BPL_LplA_LipB_2"/>
    <property type="match status" value="1"/>
</dbReference>
<evidence type="ECO:0000259" key="1">
    <source>
        <dbReference type="Pfam" id="PF16917"/>
    </source>
</evidence>
<dbReference type="Gene3D" id="3.30.930.10">
    <property type="entry name" value="Bira Bifunctional Protein, Domain 2"/>
    <property type="match status" value="1"/>
</dbReference>
<accession>A0A286IEC9</accession>
<feature type="domain" description="BPL/LPL catalytic" evidence="1">
    <location>
        <begin position="7"/>
        <end position="192"/>
    </location>
</feature>
<sequence length="248" mass="25787">MLPDPEFPPLLIGHAVPASQDPLAVALEGMSEGKLQAGDLFWSRAETHARAAIILEPDCPLDKALQMAPLLMVAIGDALGAIGPPNLALMYRWPSTLLANGGEVGEVFLRTPGSAGPEDTPGFMVLGFSIALSLPPEITDAPGLASHATALFEEGCGDLDRTQVIEAVARHFLSWVDAWEHDGFAAAHADFLGRMQPSDTVAVQVGPVRHEGRMIGIDEDGGLLLNGTGGARGLSLAQGLGMAGDSGE</sequence>
<gene>
    <name evidence="2" type="ORF">SAMN05877838_3356</name>
</gene>
<dbReference type="InterPro" id="IPR045864">
    <property type="entry name" value="aa-tRNA-synth_II/BPL/LPL"/>
</dbReference>
<dbReference type="InterPro" id="IPR004143">
    <property type="entry name" value="BPL_LPL_catalytic"/>
</dbReference>
<evidence type="ECO:0000313" key="3">
    <source>
        <dbReference type="Proteomes" id="UP000219465"/>
    </source>
</evidence>
<evidence type="ECO:0000313" key="2">
    <source>
        <dbReference type="EMBL" id="SOE18432.1"/>
    </source>
</evidence>
<dbReference type="GO" id="GO:0016874">
    <property type="term" value="F:ligase activity"/>
    <property type="evidence" value="ECO:0007669"/>
    <property type="project" value="UniProtKB-KW"/>
</dbReference>